<dbReference type="SUPFAM" id="SSF52047">
    <property type="entry name" value="RNI-like"/>
    <property type="match status" value="1"/>
</dbReference>
<accession>A0AAE0S4W9</accession>
<feature type="compositionally biased region" description="Acidic residues" evidence="1">
    <location>
        <begin position="26"/>
        <end position="36"/>
    </location>
</feature>
<gene>
    <name evidence="2" type="ORF">CHS0354_027494</name>
</gene>
<dbReference type="Gene3D" id="3.80.10.10">
    <property type="entry name" value="Ribonuclease Inhibitor"/>
    <property type="match status" value="3"/>
</dbReference>
<sequence length="590" mass="65421">MATQDAFLSVSGVGPELAKRVLSPLVEDEAEEEQEVSYELPEHPKFYPTDTNGDPLFLTEDIAQYGDSLQNEESATGDDGRVRVENKGSRLSYYVDKQGSDNDSLDDVDSVSDVSFHSRDDDYETDLEVDEERLLHPERFDRDLTGKEKYIKVCEDMGISPTSYFVKHIQDRELKMKFHGLGPQRMKAISVPLQTNTNIEILNLEGNAIDSDGAICLTKVLKENFFITELLLADNKIGTPGGIALSSMLVDNRNLVKVDLTGNDIGDGAAQGFSEVIMNNKNLKILLLGHNRFEDAGAKLFKLAIADNSTLDVLDLSWNHFSTRGAIYLAEGIQENVGLKSFNMAMAGLGKQGSVAISKALKENRTLLELNISMNRIPLEGANIIAQGIKENDTLKVLKIGSNPFDSDGAMVILETLDGNSNSSINELDFSNIMVKMSFARLQMKLQEERNITIINEGIIPEFPRTNSARLTAFRVDPLGMFKVFAYKAGVDLADVLIPYGDDFTMEVKEFKELIKSLDMGVTDDQIATVARRLNQDGKVYFRTLLDMPDIDEEEIFEYDGVEHQSNGSEVTISLGDSRPVLGPRRATVN</sequence>
<dbReference type="PANTHER" id="PTHR24114">
    <property type="entry name" value="LEUCINE RICH REPEAT FAMILY PROTEIN"/>
    <property type="match status" value="1"/>
</dbReference>
<feature type="region of interest" description="Disordered" evidence="1">
    <location>
        <begin position="26"/>
        <end position="54"/>
    </location>
</feature>
<feature type="region of interest" description="Disordered" evidence="1">
    <location>
        <begin position="568"/>
        <end position="590"/>
    </location>
</feature>
<evidence type="ECO:0000313" key="2">
    <source>
        <dbReference type="EMBL" id="KAK3585204.1"/>
    </source>
</evidence>
<evidence type="ECO:0000256" key="1">
    <source>
        <dbReference type="SAM" id="MobiDB-lite"/>
    </source>
</evidence>
<dbReference type="Pfam" id="PF13516">
    <property type="entry name" value="LRR_6"/>
    <property type="match status" value="7"/>
</dbReference>
<dbReference type="InterPro" id="IPR032675">
    <property type="entry name" value="LRR_dom_sf"/>
</dbReference>
<name>A0AAE0S4W9_9BIVA</name>
<dbReference type="SMART" id="SM00368">
    <property type="entry name" value="LRR_RI"/>
    <property type="match status" value="8"/>
</dbReference>
<dbReference type="InterPro" id="IPR001611">
    <property type="entry name" value="Leu-rich_rpt"/>
</dbReference>
<reference evidence="2" key="1">
    <citation type="journal article" date="2021" name="Genome Biol. Evol.">
        <title>A High-Quality Reference Genome for a Parasitic Bivalve with Doubly Uniparental Inheritance (Bivalvia: Unionida).</title>
        <authorList>
            <person name="Smith C.H."/>
        </authorList>
    </citation>
    <scope>NUCLEOTIDE SEQUENCE</scope>
    <source>
        <strain evidence="2">CHS0354</strain>
    </source>
</reference>
<dbReference type="Proteomes" id="UP001195483">
    <property type="component" value="Unassembled WGS sequence"/>
</dbReference>
<dbReference type="EMBL" id="JAEAOA010001663">
    <property type="protein sequence ID" value="KAK3585204.1"/>
    <property type="molecule type" value="Genomic_DNA"/>
</dbReference>
<reference evidence="2" key="3">
    <citation type="submission" date="2023-05" db="EMBL/GenBank/DDBJ databases">
        <authorList>
            <person name="Smith C.H."/>
        </authorList>
    </citation>
    <scope>NUCLEOTIDE SEQUENCE</scope>
    <source>
        <strain evidence="2">CHS0354</strain>
        <tissue evidence="2">Mantle</tissue>
    </source>
</reference>
<keyword evidence="3" id="KW-1185">Reference proteome</keyword>
<protein>
    <submittedName>
        <fullName evidence="2">Uncharacterized protein</fullName>
    </submittedName>
</protein>
<comment type="caution">
    <text evidence="2">The sequence shown here is derived from an EMBL/GenBank/DDBJ whole genome shotgun (WGS) entry which is preliminary data.</text>
</comment>
<evidence type="ECO:0000313" key="3">
    <source>
        <dbReference type="Proteomes" id="UP001195483"/>
    </source>
</evidence>
<proteinExistence type="predicted"/>
<dbReference type="PANTHER" id="PTHR24114:SF50">
    <property type="entry name" value="RNI-LIKE PROTEIN"/>
    <property type="match status" value="1"/>
</dbReference>
<dbReference type="InterPro" id="IPR052394">
    <property type="entry name" value="LRR-containing"/>
</dbReference>
<reference evidence="2" key="2">
    <citation type="journal article" date="2021" name="Genome Biol. Evol.">
        <title>Developing a high-quality reference genome for a parasitic bivalve with doubly uniparental inheritance (Bivalvia: Unionida).</title>
        <authorList>
            <person name="Smith C.H."/>
        </authorList>
    </citation>
    <scope>NUCLEOTIDE SEQUENCE</scope>
    <source>
        <strain evidence="2">CHS0354</strain>
        <tissue evidence="2">Mantle</tissue>
    </source>
</reference>
<organism evidence="2 3">
    <name type="scientific">Potamilus streckersoni</name>
    <dbReference type="NCBI Taxonomy" id="2493646"/>
    <lineage>
        <taxon>Eukaryota</taxon>
        <taxon>Metazoa</taxon>
        <taxon>Spiralia</taxon>
        <taxon>Lophotrochozoa</taxon>
        <taxon>Mollusca</taxon>
        <taxon>Bivalvia</taxon>
        <taxon>Autobranchia</taxon>
        <taxon>Heteroconchia</taxon>
        <taxon>Palaeoheterodonta</taxon>
        <taxon>Unionida</taxon>
        <taxon>Unionoidea</taxon>
        <taxon>Unionidae</taxon>
        <taxon>Ambleminae</taxon>
        <taxon>Lampsilini</taxon>
        <taxon>Potamilus</taxon>
    </lineage>
</organism>
<dbReference type="AlphaFoldDB" id="A0AAE0S4W9"/>